<comment type="caution">
    <text evidence="3">The sequence shown here is derived from an EMBL/GenBank/DDBJ whole genome shotgun (WGS) entry which is preliminary data.</text>
</comment>
<evidence type="ECO:0000256" key="1">
    <source>
        <dbReference type="SAM" id="Phobius"/>
    </source>
</evidence>
<protein>
    <submittedName>
        <fullName evidence="3">Uncharacterized protein</fullName>
    </submittedName>
</protein>
<evidence type="ECO:0000313" key="4">
    <source>
        <dbReference type="Proteomes" id="UP000632339"/>
    </source>
</evidence>
<keyword evidence="1" id="KW-1133">Transmembrane helix</keyword>
<keyword evidence="1" id="KW-0472">Membrane</keyword>
<evidence type="ECO:0000313" key="3">
    <source>
        <dbReference type="EMBL" id="GGM82079.1"/>
    </source>
</evidence>
<accession>A0ABQ2HLF6</accession>
<sequence>MNSKAFGLAAFALISTGGALATLTIVTVAGAIAEFVASNSTFFTGALCGGIFSLVAFSVRKSNKQKHGKN</sequence>
<proteinExistence type="predicted"/>
<feature type="signal peptide" evidence="2">
    <location>
        <begin position="1"/>
        <end position="21"/>
    </location>
</feature>
<keyword evidence="1" id="KW-0812">Transmembrane</keyword>
<dbReference type="InterPro" id="IPR036259">
    <property type="entry name" value="MFS_trans_sf"/>
</dbReference>
<dbReference type="Gene3D" id="1.20.1250.20">
    <property type="entry name" value="MFS general substrate transporter like domains"/>
    <property type="match status" value="1"/>
</dbReference>
<reference evidence="4" key="1">
    <citation type="journal article" date="2019" name="Int. J. Syst. Evol. Microbiol.">
        <title>The Global Catalogue of Microorganisms (GCM) 10K type strain sequencing project: providing services to taxonomists for standard genome sequencing and annotation.</title>
        <authorList>
            <consortium name="The Broad Institute Genomics Platform"/>
            <consortium name="The Broad Institute Genome Sequencing Center for Infectious Disease"/>
            <person name="Wu L."/>
            <person name="Ma J."/>
        </authorList>
    </citation>
    <scope>NUCLEOTIDE SEQUENCE [LARGE SCALE GENOMIC DNA]</scope>
    <source>
        <strain evidence="4">CGMCC 1.6375</strain>
    </source>
</reference>
<feature type="chain" id="PRO_5045433753" evidence="2">
    <location>
        <begin position="22"/>
        <end position="70"/>
    </location>
</feature>
<dbReference type="EMBL" id="BMLI01000001">
    <property type="protein sequence ID" value="GGM82079.1"/>
    <property type="molecule type" value="Genomic_DNA"/>
</dbReference>
<keyword evidence="2" id="KW-0732">Signal</keyword>
<dbReference type="Proteomes" id="UP000632339">
    <property type="component" value="Unassembled WGS sequence"/>
</dbReference>
<keyword evidence="4" id="KW-1185">Reference proteome</keyword>
<dbReference type="RefSeq" id="WP_019942595.1">
    <property type="nucleotide sequence ID" value="NZ_BMLI01000001.1"/>
</dbReference>
<feature type="transmembrane region" description="Helical" evidence="1">
    <location>
        <begin position="37"/>
        <end position="59"/>
    </location>
</feature>
<name>A0ABQ2HLF6_9BACT</name>
<evidence type="ECO:0000256" key="2">
    <source>
        <dbReference type="SAM" id="SignalP"/>
    </source>
</evidence>
<gene>
    <name evidence="3" type="ORF">GCM10010967_12230</name>
</gene>
<organism evidence="3 4">
    <name type="scientific">Dyadobacter beijingensis</name>
    <dbReference type="NCBI Taxonomy" id="365489"/>
    <lineage>
        <taxon>Bacteria</taxon>
        <taxon>Pseudomonadati</taxon>
        <taxon>Bacteroidota</taxon>
        <taxon>Cytophagia</taxon>
        <taxon>Cytophagales</taxon>
        <taxon>Spirosomataceae</taxon>
        <taxon>Dyadobacter</taxon>
    </lineage>
</organism>